<keyword evidence="4 7" id="KW-0812">Transmembrane</keyword>
<dbReference type="OrthoDB" id="9775268at2"/>
<feature type="transmembrane region" description="Helical" evidence="7">
    <location>
        <begin position="284"/>
        <end position="302"/>
    </location>
</feature>
<feature type="transmembrane region" description="Helical" evidence="7">
    <location>
        <begin position="38"/>
        <end position="59"/>
    </location>
</feature>
<feature type="transmembrane region" description="Helical" evidence="7">
    <location>
        <begin position="338"/>
        <end position="361"/>
    </location>
</feature>
<evidence type="ECO:0000256" key="7">
    <source>
        <dbReference type="SAM" id="Phobius"/>
    </source>
</evidence>
<evidence type="ECO:0000256" key="3">
    <source>
        <dbReference type="ARBA" id="ARBA00022475"/>
    </source>
</evidence>
<feature type="transmembrane region" description="Helical" evidence="7">
    <location>
        <begin position="163"/>
        <end position="187"/>
    </location>
</feature>
<evidence type="ECO:0000256" key="6">
    <source>
        <dbReference type="ARBA" id="ARBA00023136"/>
    </source>
</evidence>
<dbReference type="PROSITE" id="PS50850">
    <property type="entry name" value="MFS"/>
    <property type="match status" value="1"/>
</dbReference>
<keyword evidence="6 7" id="KW-0472">Membrane</keyword>
<dbReference type="GO" id="GO:0022857">
    <property type="term" value="F:transmembrane transporter activity"/>
    <property type="evidence" value="ECO:0007669"/>
    <property type="project" value="InterPro"/>
</dbReference>
<sequence>MRTPVIPLFLFSDFITQFGAGVLLTSTNWYVLDMTGSNTLVALVSAANTVSGLVVSLFGGMLVDRYRAQNVALASHIIRTILVVIPLLLLIAFGFRIEFMVLLVLNNGIGWNLYYPSSKALIQAITNRRNVTRVNSAAEVSMQIGLFASGAVAGLLYRYWGFILIMVVSAVMFLAGILSTIMLVALLKGGAQAVPARNEGIVAGMRGGIAYLWHNMVITGLCIVLYTPFVIGNVNQTLLPGFVQTGLHADSIAFGAIQSLWGVGACLAGLTVNLIGRRIAAERMLIASIAALIVFGLALFLWQSLPVTGVLTFISGYADAVIRITLYSRLMGLIPSAYFGRTLSLMNAISLILQTLLSQVAGVMMDVVSVASGYALICAASVITLLVFLRTRSAMTEAAEPAKATYPSTR</sequence>
<dbReference type="Gene3D" id="1.20.1250.20">
    <property type="entry name" value="MFS general substrate transporter like domains"/>
    <property type="match status" value="1"/>
</dbReference>
<accession>A0A7K3TIU4</accession>
<dbReference type="InterPro" id="IPR020846">
    <property type="entry name" value="MFS_dom"/>
</dbReference>
<evidence type="ECO:0000256" key="1">
    <source>
        <dbReference type="ARBA" id="ARBA00004651"/>
    </source>
</evidence>
<feature type="transmembrane region" description="Helical" evidence="7">
    <location>
        <begin position="7"/>
        <end position="32"/>
    </location>
</feature>
<dbReference type="PANTHER" id="PTHR23513">
    <property type="entry name" value="INTEGRAL MEMBRANE EFFLUX PROTEIN-RELATED"/>
    <property type="match status" value="1"/>
</dbReference>
<feature type="transmembrane region" description="Helical" evidence="7">
    <location>
        <begin position="367"/>
        <end position="389"/>
    </location>
</feature>
<dbReference type="RefSeq" id="WP_152350395.1">
    <property type="nucleotide sequence ID" value="NZ_WBSN01000008.1"/>
</dbReference>
<protein>
    <submittedName>
        <fullName evidence="9">MFS transporter</fullName>
    </submittedName>
</protein>
<evidence type="ECO:0000259" key="8">
    <source>
        <dbReference type="PROSITE" id="PS50850"/>
    </source>
</evidence>
<evidence type="ECO:0000313" key="9">
    <source>
        <dbReference type="EMBL" id="NEG79025.1"/>
    </source>
</evidence>
<dbReference type="EMBL" id="WHZY01000015">
    <property type="protein sequence ID" value="NEG79025.1"/>
    <property type="molecule type" value="Genomic_DNA"/>
</dbReference>
<proteinExistence type="predicted"/>
<keyword evidence="5 7" id="KW-1133">Transmembrane helix</keyword>
<dbReference type="Proteomes" id="UP000469763">
    <property type="component" value="Unassembled WGS sequence"/>
</dbReference>
<name>A0A7K3TIU4_9BIFI</name>
<dbReference type="AlphaFoldDB" id="A0A7K3TIU4"/>
<feature type="transmembrane region" description="Helical" evidence="7">
    <location>
        <begin position="251"/>
        <end position="272"/>
    </location>
</feature>
<feature type="domain" description="Major facilitator superfamily (MFS) profile" evidence="8">
    <location>
        <begin position="5"/>
        <end position="396"/>
    </location>
</feature>
<evidence type="ECO:0000256" key="5">
    <source>
        <dbReference type="ARBA" id="ARBA00022989"/>
    </source>
</evidence>
<feature type="transmembrane region" description="Helical" evidence="7">
    <location>
        <begin position="308"/>
        <end position="326"/>
    </location>
</feature>
<dbReference type="CDD" id="cd06173">
    <property type="entry name" value="MFS_MefA_like"/>
    <property type="match status" value="1"/>
</dbReference>
<gene>
    <name evidence="9" type="ORF">GFD22_08615</name>
</gene>
<comment type="subcellular location">
    <subcellularLocation>
        <location evidence="1">Cell membrane</location>
        <topology evidence="1">Multi-pass membrane protein</topology>
    </subcellularLocation>
</comment>
<keyword evidence="10" id="KW-1185">Reference proteome</keyword>
<evidence type="ECO:0000256" key="4">
    <source>
        <dbReference type="ARBA" id="ARBA00022692"/>
    </source>
</evidence>
<evidence type="ECO:0000313" key="10">
    <source>
        <dbReference type="Proteomes" id="UP000469763"/>
    </source>
</evidence>
<reference evidence="9 10" key="1">
    <citation type="submission" date="2019-10" db="EMBL/GenBank/DDBJ databases">
        <title>Bifidobacterium from non-human primates.</title>
        <authorList>
            <person name="Modesto M."/>
        </authorList>
    </citation>
    <scope>NUCLEOTIDE SEQUENCE [LARGE SCALE GENOMIC DNA]</scope>
    <source>
        <strain evidence="9 10">TREC</strain>
    </source>
</reference>
<dbReference type="SUPFAM" id="SSF103473">
    <property type="entry name" value="MFS general substrate transporter"/>
    <property type="match status" value="1"/>
</dbReference>
<keyword evidence="2" id="KW-0813">Transport</keyword>
<feature type="transmembrane region" description="Helical" evidence="7">
    <location>
        <begin position="208"/>
        <end position="231"/>
    </location>
</feature>
<evidence type="ECO:0000256" key="2">
    <source>
        <dbReference type="ARBA" id="ARBA00022448"/>
    </source>
</evidence>
<comment type="caution">
    <text evidence="9">The sequence shown here is derived from an EMBL/GenBank/DDBJ whole genome shotgun (WGS) entry which is preliminary data.</text>
</comment>
<dbReference type="PANTHER" id="PTHR23513:SF11">
    <property type="entry name" value="STAPHYLOFERRIN A TRANSPORTER"/>
    <property type="match status" value="1"/>
</dbReference>
<dbReference type="Pfam" id="PF05977">
    <property type="entry name" value="MFS_3"/>
    <property type="match status" value="1"/>
</dbReference>
<dbReference type="InterPro" id="IPR036259">
    <property type="entry name" value="MFS_trans_sf"/>
</dbReference>
<feature type="transmembrane region" description="Helical" evidence="7">
    <location>
        <begin position="71"/>
        <end position="93"/>
    </location>
</feature>
<dbReference type="GO" id="GO:0005886">
    <property type="term" value="C:plasma membrane"/>
    <property type="evidence" value="ECO:0007669"/>
    <property type="project" value="UniProtKB-SubCell"/>
</dbReference>
<dbReference type="InterPro" id="IPR010290">
    <property type="entry name" value="TM_effector"/>
</dbReference>
<keyword evidence="3" id="KW-1003">Cell membrane</keyword>
<organism evidence="9 10">
    <name type="scientific">Bifidobacterium avesanii</name>
    <dbReference type="NCBI Taxonomy" id="1798157"/>
    <lineage>
        <taxon>Bacteria</taxon>
        <taxon>Bacillati</taxon>
        <taxon>Actinomycetota</taxon>
        <taxon>Actinomycetes</taxon>
        <taxon>Bifidobacteriales</taxon>
        <taxon>Bifidobacteriaceae</taxon>
        <taxon>Bifidobacterium</taxon>
    </lineage>
</organism>